<dbReference type="InterPro" id="IPR011991">
    <property type="entry name" value="ArsR-like_HTH"/>
</dbReference>
<dbReference type="AlphaFoldDB" id="A0A0R1U4E0"/>
<dbReference type="EMBL" id="AZFT01000031">
    <property type="protein sequence ID" value="KRL86120.1"/>
    <property type="molecule type" value="Genomic_DNA"/>
</dbReference>
<dbReference type="Proteomes" id="UP000051324">
    <property type="component" value="Unassembled WGS sequence"/>
</dbReference>
<evidence type="ECO:0000256" key="3">
    <source>
        <dbReference type="ARBA" id="ARBA00023163"/>
    </source>
</evidence>
<sequence length="114" mass="13070">MPTVPLTIEQKGALEDFTNEFETMNALADRNRQKIILLLSERLQEGMTVTEITQMMAITQPAVSHHLKILREAGLVSFKKEGLQSFYRVTLDEPLKRLEVVIHNLLLKLNPEEN</sequence>
<evidence type="ECO:0000256" key="2">
    <source>
        <dbReference type="ARBA" id="ARBA00023125"/>
    </source>
</evidence>
<dbReference type="CDD" id="cd00090">
    <property type="entry name" value="HTH_ARSR"/>
    <property type="match status" value="1"/>
</dbReference>
<dbReference type="InterPro" id="IPR036390">
    <property type="entry name" value="WH_DNA-bd_sf"/>
</dbReference>
<dbReference type="GO" id="GO:0003700">
    <property type="term" value="F:DNA-binding transcription factor activity"/>
    <property type="evidence" value="ECO:0007669"/>
    <property type="project" value="InterPro"/>
</dbReference>
<accession>A0A0R1U4E0</accession>
<dbReference type="PANTHER" id="PTHR33154:SF33">
    <property type="entry name" value="TRANSCRIPTIONAL REPRESSOR SDPR"/>
    <property type="match status" value="1"/>
</dbReference>
<dbReference type="InterPro" id="IPR036388">
    <property type="entry name" value="WH-like_DNA-bd_sf"/>
</dbReference>
<dbReference type="eggNOG" id="COG0640">
    <property type="taxonomic scope" value="Bacteria"/>
</dbReference>
<gene>
    <name evidence="5" type="ORF">FC32_GL001974</name>
</gene>
<comment type="caution">
    <text evidence="5">The sequence shown here is derived from an EMBL/GenBank/DDBJ whole genome shotgun (WGS) entry which is preliminary data.</text>
</comment>
<organism evidence="5 6">
    <name type="scientific">Ligilactobacillus apodemi DSM 16634 = JCM 16172</name>
    <dbReference type="NCBI Taxonomy" id="1423724"/>
    <lineage>
        <taxon>Bacteria</taxon>
        <taxon>Bacillati</taxon>
        <taxon>Bacillota</taxon>
        <taxon>Bacilli</taxon>
        <taxon>Lactobacillales</taxon>
        <taxon>Lactobacillaceae</taxon>
        <taxon>Ligilactobacillus</taxon>
    </lineage>
</organism>
<dbReference type="InterPro" id="IPR051081">
    <property type="entry name" value="HTH_MetalResp_TranReg"/>
</dbReference>
<keyword evidence="6" id="KW-1185">Reference proteome</keyword>
<protein>
    <submittedName>
        <fullName evidence="5">ArsR family transcriptional regulator</fullName>
    </submittedName>
</protein>
<name>A0A0R1U4E0_9LACO</name>
<dbReference type="Gene3D" id="1.10.10.10">
    <property type="entry name" value="Winged helix-like DNA-binding domain superfamily/Winged helix DNA-binding domain"/>
    <property type="match status" value="1"/>
</dbReference>
<evidence type="ECO:0000256" key="1">
    <source>
        <dbReference type="ARBA" id="ARBA00023015"/>
    </source>
</evidence>
<dbReference type="PROSITE" id="PS50987">
    <property type="entry name" value="HTH_ARSR_2"/>
    <property type="match status" value="1"/>
</dbReference>
<evidence type="ECO:0000313" key="6">
    <source>
        <dbReference type="Proteomes" id="UP000051324"/>
    </source>
</evidence>
<dbReference type="InterPro" id="IPR001845">
    <property type="entry name" value="HTH_ArsR_DNA-bd_dom"/>
</dbReference>
<dbReference type="STRING" id="1423724.FC32_GL001974"/>
<keyword evidence="2" id="KW-0238">DNA-binding</keyword>
<keyword evidence="3" id="KW-0804">Transcription</keyword>
<evidence type="ECO:0000259" key="4">
    <source>
        <dbReference type="PROSITE" id="PS50987"/>
    </source>
</evidence>
<dbReference type="OrthoDB" id="9798835at2"/>
<dbReference type="NCBIfam" id="NF033788">
    <property type="entry name" value="HTH_metalloreg"/>
    <property type="match status" value="1"/>
</dbReference>
<dbReference type="RefSeq" id="WP_025087622.1">
    <property type="nucleotide sequence ID" value="NZ_AZFT01000031.1"/>
</dbReference>
<feature type="domain" description="HTH arsR-type" evidence="4">
    <location>
        <begin position="12"/>
        <end position="109"/>
    </location>
</feature>
<evidence type="ECO:0000313" key="5">
    <source>
        <dbReference type="EMBL" id="KRL86120.1"/>
    </source>
</evidence>
<dbReference type="Pfam" id="PF01022">
    <property type="entry name" value="HTH_5"/>
    <property type="match status" value="1"/>
</dbReference>
<dbReference type="PATRIC" id="fig|1423724.4.peg.2058"/>
<dbReference type="PANTHER" id="PTHR33154">
    <property type="entry name" value="TRANSCRIPTIONAL REGULATOR, ARSR FAMILY"/>
    <property type="match status" value="1"/>
</dbReference>
<proteinExistence type="predicted"/>
<dbReference type="GO" id="GO:0003677">
    <property type="term" value="F:DNA binding"/>
    <property type="evidence" value="ECO:0007669"/>
    <property type="project" value="UniProtKB-KW"/>
</dbReference>
<keyword evidence="1" id="KW-0805">Transcription regulation</keyword>
<dbReference type="SMART" id="SM00418">
    <property type="entry name" value="HTH_ARSR"/>
    <property type="match status" value="1"/>
</dbReference>
<dbReference type="PRINTS" id="PR00778">
    <property type="entry name" value="HTHARSR"/>
</dbReference>
<dbReference type="SUPFAM" id="SSF46785">
    <property type="entry name" value="Winged helix' DNA-binding domain"/>
    <property type="match status" value="1"/>
</dbReference>
<reference evidence="5 6" key="1">
    <citation type="journal article" date="2015" name="Genome Announc.">
        <title>Expanding the biotechnology potential of lactobacilli through comparative genomics of 213 strains and associated genera.</title>
        <authorList>
            <person name="Sun Z."/>
            <person name="Harris H.M."/>
            <person name="McCann A."/>
            <person name="Guo C."/>
            <person name="Argimon S."/>
            <person name="Zhang W."/>
            <person name="Yang X."/>
            <person name="Jeffery I.B."/>
            <person name="Cooney J.C."/>
            <person name="Kagawa T.F."/>
            <person name="Liu W."/>
            <person name="Song Y."/>
            <person name="Salvetti E."/>
            <person name="Wrobel A."/>
            <person name="Rasinkangas P."/>
            <person name="Parkhill J."/>
            <person name="Rea M.C."/>
            <person name="O'Sullivan O."/>
            <person name="Ritari J."/>
            <person name="Douillard F.P."/>
            <person name="Paul Ross R."/>
            <person name="Yang R."/>
            <person name="Briner A.E."/>
            <person name="Felis G.E."/>
            <person name="de Vos W.M."/>
            <person name="Barrangou R."/>
            <person name="Klaenhammer T.R."/>
            <person name="Caufield P.W."/>
            <person name="Cui Y."/>
            <person name="Zhang H."/>
            <person name="O'Toole P.W."/>
        </authorList>
    </citation>
    <scope>NUCLEOTIDE SEQUENCE [LARGE SCALE GENOMIC DNA]</scope>
    <source>
        <strain evidence="5 6">DSM 16634</strain>
    </source>
</reference>